<evidence type="ECO:0000313" key="2">
    <source>
        <dbReference type="Proteomes" id="UP000676336"/>
    </source>
</evidence>
<evidence type="ECO:0000313" key="1">
    <source>
        <dbReference type="EMBL" id="CAF4083155.1"/>
    </source>
</evidence>
<accession>A0A8S2Q1M1</accession>
<sequence>MNLLKSKLMKKCNTLKKDVSKIPSNIILTKHPSVNTLKALIMSDTPSNINLTEQVLSFRNELFYDLVKQQCGTIALEIMQVENFINTLHGLNQQYLKSFMRHNSNNSNSSNDLIVPEYLLKKFPFIQTLIVYSNLIMKNKYDFTFLNIILNNIFRNLSTEERGFRYEDVVRQFATSLYILGGRTAYESIRLNIPVFLPT</sequence>
<gene>
    <name evidence="1" type="ORF">SMN809_LOCUS16425</name>
</gene>
<comment type="caution">
    <text evidence="1">The sequence shown here is derived from an EMBL/GenBank/DDBJ whole genome shotgun (WGS) entry which is preliminary data.</text>
</comment>
<dbReference type="AlphaFoldDB" id="A0A8S2Q1M1"/>
<organism evidence="1 2">
    <name type="scientific">Rotaria magnacalcarata</name>
    <dbReference type="NCBI Taxonomy" id="392030"/>
    <lineage>
        <taxon>Eukaryota</taxon>
        <taxon>Metazoa</taxon>
        <taxon>Spiralia</taxon>
        <taxon>Gnathifera</taxon>
        <taxon>Rotifera</taxon>
        <taxon>Eurotatoria</taxon>
        <taxon>Bdelloidea</taxon>
        <taxon>Philodinida</taxon>
        <taxon>Philodinidae</taxon>
        <taxon>Rotaria</taxon>
    </lineage>
</organism>
<dbReference type="EMBL" id="CAJOBI010007337">
    <property type="protein sequence ID" value="CAF4083155.1"/>
    <property type="molecule type" value="Genomic_DNA"/>
</dbReference>
<proteinExistence type="predicted"/>
<dbReference type="Proteomes" id="UP000676336">
    <property type="component" value="Unassembled WGS sequence"/>
</dbReference>
<reference evidence="1" key="1">
    <citation type="submission" date="2021-02" db="EMBL/GenBank/DDBJ databases">
        <authorList>
            <person name="Nowell W R."/>
        </authorList>
    </citation>
    <scope>NUCLEOTIDE SEQUENCE</scope>
</reference>
<protein>
    <submittedName>
        <fullName evidence="1">Uncharacterized protein</fullName>
    </submittedName>
</protein>
<feature type="non-terminal residue" evidence="1">
    <location>
        <position position="1"/>
    </location>
</feature>
<name>A0A8S2Q1M1_9BILA</name>